<name>A0ABT8EH38_9BURK</name>
<evidence type="ECO:0000313" key="7">
    <source>
        <dbReference type="Proteomes" id="UP001168613"/>
    </source>
</evidence>
<sequence length="234" mass="25725">MAQFAMYALACLAGLLMFNHAAQANNVTHSLLQSPERLTLALPSQKLHQALSTFSHQTGLSVLLDSQHAHITVQLARGEYTRQQALAQLLEGTGLAAYVVNQRSIVVRSLENQDFNVEQSLQVWQISGVQQGAIDHSAYVARVQYAVRHRLCAQANTQPGDYRLAMQMWLNAHGYIVRVNFLGSTGQAKRDIAISQALQNLPIGQAPSPYMPQPVILLLKPTGSNNECSSRANR</sequence>
<keyword evidence="2" id="KW-0472">Membrane</keyword>
<dbReference type="InterPro" id="IPR011662">
    <property type="entry name" value="Secretin/TonB_short_N"/>
</dbReference>
<organism evidence="6 7">
    <name type="scientific">Alcaligenes endophyticus</name>
    <dbReference type="NCBI Taxonomy" id="1929088"/>
    <lineage>
        <taxon>Bacteria</taxon>
        <taxon>Pseudomonadati</taxon>
        <taxon>Pseudomonadota</taxon>
        <taxon>Betaproteobacteria</taxon>
        <taxon>Burkholderiales</taxon>
        <taxon>Alcaligenaceae</taxon>
        <taxon>Alcaligenes</taxon>
    </lineage>
</organism>
<keyword evidence="7" id="KW-1185">Reference proteome</keyword>
<evidence type="ECO:0000256" key="2">
    <source>
        <dbReference type="ARBA" id="ARBA00023136"/>
    </source>
</evidence>
<feature type="signal peptide" evidence="4">
    <location>
        <begin position="1"/>
        <end position="24"/>
    </location>
</feature>
<dbReference type="Proteomes" id="UP001168613">
    <property type="component" value="Unassembled WGS sequence"/>
</dbReference>
<evidence type="ECO:0000256" key="3">
    <source>
        <dbReference type="ARBA" id="ARBA00023237"/>
    </source>
</evidence>
<evidence type="ECO:0000256" key="1">
    <source>
        <dbReference type="ARBA" id="ARBA00022448"/>
    </source>
</evidence>
<evidence type="ECO:0000256" key="4">
    <source>
        <dbReference type="SAM" id="SignalP"/>
    </source>
</evidence>
<keyword evidence="1" id="KW-0813">Transport</keyword>
<dbReference type="SUPFAM" id="SSF74653">
    <property type="entry name" value="TolA/TonB C-terminal domain"/>
    <property type="match status" value="1"/>
</dbReference>
<proteinExistence type="predicted"/>
<feature type="domain" description="Secretin/TonB short N-terminal" evidence="5">
    <location>
        <begin position="60"/>
        <end position="110"/>
    </location>
</feature>
<protein>
    <submittedName>
        <fullName evidence="6">STN domain-containing protein</fullName>
    </submittedName>
</protein>
<dbReference type="RefSeq" id="WP_266122108.1">
    <property type="nucleotide sequence ID" value="NZ_JAPKND010000001.1"/>
</dbReference>
<comment type="caution">
    <text evidence="6">The sequence shown here is derived from an EMBL/GenBank/DDBJ whole genome shotgun (WGS) entry which is preliminary data.</text>
</comment>
<reference evidence="6" key="1">
    <citation type="submission" date="2021-11" db="EMBL/GenBank/DDBJ databases">
        <title>Draft genome sequence of Alcaligenes endophyticus type strain CCUG 75668T.</title>
        <authorList>
            <person name="Salva-Serra F."/>
            <person name="Duran R.E."/>
            <person name="Seeger M."/>
            <person name="Moore E.R.B."/>
            <person name="Jaen-Luchoro D."/>
        </authorList>
    </citation>
    <scope>NUCLEOTIDE SEQUENCE</scope>
    <source>
        <strain evidence="6">CCUG 75668</strain>
    </source>
</reference>
<dbReference type="EMBL" id="JAJHNU010000001">
    <property type="protein sequence ID" value="MDN4120586.1"/>
    <property type="molecule type" value="Genomic_DNA"/>
</dbReference>
<dbReference type="SMART" id="SM00965">
    <property type="entry name" value="STN"/>
    <property type="match status" value="1"/>
</dbReference>
<evidence type="ECO:0000313" key="6">
    <source>
        <dbReference type="EMBL" id="MDN4120586.1"/>
    </source>
</evidence>
<keyword evidence="3" id="KW-0998">Cell outer membrane</keyword>
<evidence type="ECO:0000259" key="5">
    <source>
        <dbReference type="SMART" id="SM00965"/>
    </source>
</evidence>
<keyword evidence="4" id="KW-0732">Signal</keyword>
<feature type="chain" id="PRO_5047059191" evidence="4">
    <location>
        <begin position="25"/>
        <end position="234"/>
    </location>
</feature>
<gene>
    <name evidence="6" type="ORF">LMS43_04715</name>
</gene>
<accession>A0ABT8EH38</accession>
<dbReference type="Gene3D" id="3.55.50.30">
    <property type="match status" value="1"/>
</dbReference>